<feature type="compositionally biased region" description="Polar residues" evidence="1">
    <location>
        <begin position="159"/>
        <end position="173"/>
    </location>
</feature>
<evidence type="ECO:0000256" key="1">
    <source>
        <dbReference type="SAM" id="MobiDB-lite"/>
    </source>
</evidence>
<accession>A0A7R9H9J9</accession>
<feature type="compositionally biased region" description="Basic and acidic residues" evidence="1">
    <location>
        <begin position="83"/>
        <end position="94"/>
    </location>
</feature>
<organism evidence="2">
    <name type="scientific">Timema cristinae</name>
    <name type="common">Walking stick</name>
    <dbReference type="NCBI Taxonomy" id="61476"/>
    <lineage>
        <taxon>Eukaryota</taxon>
        <taxon>Metazoa</taxon>
        <taxon>Ecdysozoa</taxon>
        <taxon>Arthropoda</taxon>
        <taxon>Hexapoda</taxon>
        <taxon>Insecta</taxon>
        <taxon>Pterygota</taxon>
        <taxon>Neoptera</taxon>
        <taxon>Polyneoptera</taxon>
        <taxon>Phasmatodea</taxon>
        <taxon>Timematodea</taxon>
        <taxon>Timematoidea</taxon>
        <taxon>Timematidae</taxon>
        <taxon>Timema</taxon>
    </lineage>
</organism>
<name>A0A7R9H9J9_TIMCR</name>
<feature type="compositionally biased region" description="Low complexity" evidence="1">
    <location>
        <begin position="146"/>
        <end position="158"/>
    </location>
</feature>
<gene>
    <name evidence="2" type="ORF">TCEB3V08_LOCUS10870</name>
</gene>
<proteinExistence type="predicted"/>
<feature type="compositionally biased region" description="Low complexity" evidence="1">
    <location>
        <begin position="42"/>
        <end position="67"/>
    </location>
</feature>
<dbReference type="AlphaFoldDB" id="A0A7R9H9J9"/>
<evidence type="ECO:0000313" key="2">
    <source>
        <dbReference type="EMBL" id="CAD7411239.1"/>
    </source>
</evidence>
<feature type="region of interest" description="Disordered" evidence="1">
    <location>
        <begin position="38"/>
        <end position="179"/>
    </location>
</feature>
<dbReference type="EMBL" id="OC322126">
    <property type="protein sequence ID" value="CAD7411239.1"/>
    <property type="molecule type" value="Genomic_DNA"/>
</dbReference>
<sequence length="179" mass="18638">MVSLVLTDSSQPTADGFEKLSGKIMYPYAEPYDLQTHVGLPSSATTDSNNSNDTGGTPTSTTSGNSPVPSPPLHNHSSDSGSNEDKKKSKEDLPTKVGLPSSATTDSNNSNDTGGTPTSTTSDSSIAFHINEHHYQPLKPTAVRASNSNSLINSSNCSQPVLKSVLNSSTPSKPVSGKF</sequence>
<reference evidence="2" key="1">
    <citation type="submission" date="2020-11" db="EMBL/GenBank/DDBJ databases">
        <authorList>
            <person name="Tran Van P."/>
        </authorList>
    </citation>
    <scope>NUCLEOTIDE SEQUENCE</scope>
</reference>
<protein>
    <submittedName>
        <fullName evidence="2">Uncharacterized protein</fullName>
    </submittedName>
</protein>
<feature type="compositionally biased region" description="Low complexity" evidence="1">
    <location>
        <begin position="101"/>
        <end position="125"/>
    </location>
</feature>